<dbReference type="SMART" id="SM00336">
    <property type="entry name" value="BBOX"/>
    <property type="match status" value="2"/>
</dbReference>
<dbReference type="PROSITE" id="PS50089">
    <property type="entry name" value="ZF_RING_2"/>
    <property type="match status" value="1"/>
</dbReference>
<dbReference type="CDD" id="cd16449">
    <property type="entry name" value="RING-HC"/>
    <property type="match status" value="1"/>
</dbReference>
<dbReference type="Gene3D" id="3.30.40.10">
    <property type="entry name" value="Zinc/RING finger domain, C3HC4 (zinc finger)"/>
    <property type="match status" value="1"/>
</dbReference>
<feature type="region of interest" description="Disordered" evidence="5">
    <location>
        <begin position="1"/>
        <end position="35"/>
    </location>
</feature>
<dbReference type="InterPro" id="IPR011042">
    <property type="entry name" value="6-blade_b-propeller_TolB-like"/>
</dbReference>
<feature type="domain" description="B box-type" evidence="7">
    <location>
        <begin position="249"/>
        <end position="299"/>
    </location>
</feature>
<dbReference type="InterPro" id="IPR047153">
    <property type="entry name" value="TRIM45/56/19-like"/>
</dbReference>
<keyword evidence="8" id="KW-1185">Reference proteome</keyword>
<dbReference type="SUPFAM" id="SSF57845">
    <property type="entry name" value="B-box zinc-binding domain"/>
    <property type="match status" value="1"/>
</dbReference>
<evidence type="ECO:0000313" key="9">
    <source>
        <dbReference type="RefSeq" id="XP_022316385.1"/>
    </source>
</evidence>
<evidence type="ECO:0000256" key="4">
    <source>
        <dbReference type="PROSITE-ProRule" id="PRU00024"/>
    </source>
</evidence>
<evidence type="ECO:0000256" key="1">
    <source>
        <dbReference type="ARBA" id="ARBA00022723"/>
    </source>
</evidence>
<dbReference type="OrthoDB" id="6156957at2759"/>
<dbReference type="RefSeq" id="XP_022316385.1">
    <property type="nucleotide sequence ID" value="XM_022460677.1"/>
</dbReference>
<dbReference type="AlphaFoldDB" id="A0A8B8CKU5"/>
<keyword evidence="3" id="KW-0862">Zinc</keyword>
<dbReference type="Pfam" id="PF00643">
    <property type="entry name" value="zf-B_box"/>
    <property type="match status" value="1"/>
</dbReference>
<dbReference type="SUPFAM" id="SSF57850">
    <property type="entry name" value="RING/U-box"/>
    <property type="match status" value="1"/>
</dbReference>
<dbReference type="Proteomes" id="UP000694844">
    <property type="component" value="Chromosome 2"/>
</dbReference>
<proteinExistence type="predicted"/>
<dbReference type="PROSITE" id="PS50119">
    <property type="entry name" value="ZF_BBOX"/>
    <property type="match status" value="2"/>
</dbReference>
<dbReference type="InterPro" id="IPR001841">
    <property type="entry name" value="Znf_RING"/>
</dbReference>
<dbReference type="PANTHER" id="PTHR25462:SF296">
    <property type="entry name" value="MEIOTIC P26, ISOFORM F"/>
    <property type="match status" value="1"/>
</dbReference>
<feature type="region of interest" description="Disordered" evidence="5">
    <location>
        <begin position="708"/>
        <end position="754"/>
    </location>
</feature>
<dbReference type="InterPro" id="IPR017907">
    <property type="entry name" value="Znf_RING_CS"/>
</dbReference>
<dbReference type="GO" id="GO:0008270">
    <property type="term" value="F:zinc ion binding"/>
    <property type="evidence" value="ECO:0007669"/>
    <property type="project" value="UniProtKB-KW"/>
</dbReference>
<feature type="domain" description="B box-type" evidence="7">
    <location>
        <begin position="315"/>
        <end position="356"/>
    </location>
</feature>
<feature type="compositionally biased region" description="Basic and acidic residues" evidence="5">
    <location>
        <begin position="1"/>
        <end position="12"/>
    </location>
</feature>
<dbReference type="InterPro" id="IPR000315">
    <property type="entry name" value="Znf_B-box"/>
</dbReference>
<dbReference type="SUPFAM" id="SSF101898">
    <property type="entry name" value="NHL repeat"/>
    <property type="match status" value="1"/>
</dbReference>
<keyword evidence="1" id="KW-0479">Metal-binding</keyword>
<protein>
    <submittedName>
        <fullName evidence="9">Uncharacterized protein LOC111120035</fullName>
    </submittedName>
</protein>
<feature type="compositionally biased region" description="Polar residues" evidence="5">
    <location>
        <begin position="18"/>
        <end position="34"/>
    </location>
</feature>
<evidence type="ECO:0000259" key="7">
    <source>
        <dbReference type="PROSITE" id="PS50119"/>
    </source>
</evidence>
<evidence type="ECO:0000256" key="2">
    <source>
        <dbReference type="ARBA" id="ARBA00022771"/>
    </source>
</evidence>
<dbReference type="KEGG" id="cvn:111120035"/>
<gene>
    <name evidence="9" type="primary">LOC111120035</name>
</gene>
<evidence type="ECO:0000256" key="3">
    <source>
        <dbReference type="ARBA" id="ARBA00022833"/>
    </source>
</evidence>
<evidence type="ECO:0000313" key="8">
    <source>
        <dbReference type="Proteomes" id="UP000694844"/>
    </source>
</evidence>
<sequence length="1030" mass="116513">MSDSDDGIKDFQPDGCTGISQSQEFNRTPNITDSDFQREKAEVGEINQDRTPVLLSSLDLDETESSFAAIKPDSELTELGNGCRLDVANSDDLLVPVSHSLVTQSDLPENEARDGLKENQQFENAECRDFIEDEVVKSVPIDDKENEKPESERMKSKDKKVIELEQSTEKLRKMKPSTMYSDFLCAVCENSLSDPCCLCCLHTFCAKCLTVEDHKVICPTCFIETTIGSDDIGALPRISFLEKFSEKDPEIRHCEICKLMKKETVATGFCIECKDFLCQECWNGHKFTKFTLNHEVISLEDISVAELEQQSKDKGEYSLCSKHSKEELKYFCRGCKVNVCTDCILLDHQNHPCISIQDAFEQQKMAINLLLMGVDEKISDLQTEDFESDMKGVDLAEETEVEKIKSFVENIIQVLRQQESQAIATMQMKFDSLRQHGKRRQVSVKELLYHLNEVKTICGRLSAICRGEEFLALEKRISKRLVRVLNTTIRHEPLSWFSCPSVEVNSWLNDENGLKSLFKLNSYGKCIDRMEQMPCIGSLKEMYENMEISQKAGHPEWFKGNIKAFIEKSEKYNEIFENQHVQERKFDLDTLKYVSTQSESGSTATSENYDEAGARPKIISPKKKRGRKKKNTAVSMENIIQHCPMDGEMSEIQDTALQEQVPGYIELSNYFNPSAYKPLQIPGAGFFPGAGYMMNSASLNSLTNISKRSRVPVGKPPRLTNQSVKPQSIEKTKPNQKSAPGENQQKKAKAATVKPVNSTVSITPKWRLDTKCPDDKEIPYLTAVHPIQQNKVPKVVVSDSKNNKIKLFSIEGAFIKSYDAQNPTSVVFVCGVLLWTSGHTVVIKELNGEFQKVIDFQKDTIAHPLAWYPQSQFAVACGDHLRIYHVDKEKQNFTKKCQISLQFPNEQKMSNIFSVKSNSNGKSIVMTDWDLKAVVIGDNEGKVVGMFTGDKGYQWSPGGACFNNVGDIFALDYTNNRLLLLNPDGMLLQEWNTAPTITQPWSIVCGATRQLFITGSDHYVHVYKYDYELQ</sequence>
<dbReference type="Gene3D" id="3.30.160.60">
    <property type="entry name" value="Classic Zinc Finger"/>
    <property type="match status" value="1"/>
</dbReference>
<dbReference type="Gene3D" id="2.120.10.30">
    <property type="entry name" value="TolB, C-terminal domain"/>
    <property type="match status" value="1"/>
</dbReference>
<feature type="region of interest" description="Disordered" evidence="5">
    <location>
        <begin position="138"/>
        <end position="159"/>
    </location>
</feature>
<reference evidence="9" key="1">
    <citation type="submission" date="2025-08" db="UniProtKB">
        <authorList>
            <consortium name="RefSeq"/>
        </authorList>
    </citation>
    <scope>IDENTIFICATION</scope>
    <source>
        <tissue evidence="9">Whole sample</tissue>
    </source>
</reference>
<evidence type="ECO:0000256" key="5">
    <source>
        <dbReference type="SAM" id="MobiDB-lite"/>
    </source>
</evidence>
<feature type="domain" description="RING-type" evidence="6">
    <location>
        <begin position="185"/>
        <end position="221"/>
    </location>
</feature>
<keyword evidence="2 4" id="KW-0863">Zinc-finger</keyword>
<name>A0A8B8CKU5_CRAVI</name>
<accession>A0A8B8CKU5</accession>
<organism evidence="8 9">
    <name type="scientific">Crassostrea virginica</name>
    <name type="common">Eastern oyster</name>
    <dbReference type="NCBI Taxonomy" id="6565"/>
    <lineage>
        <taxon>Eukaryota</taxon>
        <taxon>Metazoa</taxon>
        <taxon>Spiralia</taxon>
        <taxon>Lophotrochozoa</taxon>
        <taxon>Mollusca</taxon>
        <taxon>Bivalvia</taxon>
        <taxon>Autobranchia</taxon>
        <taxon>Pteriomorphia</taxon>
        <taxon>Ostreida</taxon>
        <taxon>Ostreoidea</taxon>
        <taxon>Ostreidae</taxon>
        <taxon>Crassostrea</taxon>
    </lineage>
</organism>
<dbReference type="GeneID" id="111120035"/>
<dbReference type="PROSITE" id="PS00518">
    <property type="entry name" value="ZF_RING_1"/>
    <property type="match status" value="1"/>
</dbReference>
<dbReference type="InterPro" id="IPR013083">
    <property type="entry name" value="Znf_RING/FYVE/PHD"/>
</dbReference>
<evidence type="ECO:0000259" key="6">
    <source>
        <dbReference type="PROSITE" id="PS50089"/>
    </source>
</evidence>
<dbReference type="PANTHER" id="PTHR25462">
    <property type="entry name" value="BONUS, ISOFORM C-RELATED"/>
    <property type="match status" value="1"/>
</dbReference>